<comment type="similarity">
    <text evidence="3">Belongs to the MNN1/MNT family.</text>
</comment>
<keyword evidence="7" id="KW-0735">Signal-anchor</keyword>
<accession>G3AS73</accession>
<keyword evidence="6" id="KW-0812">Transmembrane</keyword>
<dbReference type="GO" id="GO:0000033">
    <property type="term" value="F:alpha-1,3-mannosyltransferase activity"/>
    <property type="evidence" value="ECO:0007669"/>
    <property type="project" value="TreeGrafter"/>
</dbReference>
<evidence type="ECO:0000256" key="10">
    <source>
        <dbReference type="ARBA" id="ARBA00023136"/>
    </source>
</evidence>
<evidence type="ECO:0000256" key="4">
    <source>
        <dbReference type="ARBA" id="ARBA00022676"/>
    </source>
</evidence>
<dbReference type="OrthoDB" id="430354at2759"/>
<keyword evidence="11" id="KW-0325">Glycoprotein</keyword>
<dbReference type="GO" id="GO:0046354">
    <property type="term" value="P:mannan biosynthetic process"/>
    <property type="evidence" value="ECO:0007669"/>
    <property type="project" value="UniProtKB-ARBA"/>
</dbReference>
<dbReference type="RefSeq" id="XP_007377065.1">
    <property type="nucleotide sequence ID" value="XM_007377003.1"/>
</dbReference>
<evidence type="ECO:0000256" key="5">
    <source>
        <dbReference type="ARBA" id="ARBA00022679"/>
    </source>
</evidence>
<dbReference type="eggNOG" id="ENOG502RZ48">
    <property type="taxonomic scope" value="Eukaryota"/>
</dbReference>
<keyword evidence="8" id="KW-1133">Transmembrane helix</keyword>
<evidence type="ECO:0000256" key="7">
    <source>
        <dbReference type="ARBA" id="ARBA00022968"/>
    </source>
</evidence>
<dbReference type="FunCoup" id="G3AS73">
    <property type="interactions" value="60"/>
</dbReference>
<evidence type="ECO:0000313" key="13">
    <source>
        <dbReference type="Proteomes" id="UP000000709"/>
    </source>
</evidence>
<protein>
    <recommendedName>
        <fullName evidence="14">Alpha-1,3-mannosyltransferase</fullName>
    </recommendedName>
</protein>
<comment type="subcellular location">
    <subcellularLocation>
        <location evidence="1">Golgi apparatus membrane</location>
        <topology evidence="1">Single-pass type II membrane protein</topology>
    </subcellularLocation>
</comment>
<name>G3AS73_SPAPN</name>
<dbReference type="InterPro" id="IPR022751">
    <property type="entry name" value="Alpha_mannosyltransferase"/>
</dbReference>
<comment type="pathway">
    <text evidence="2">Protein modification; protein glycosylation.</text>
</comment>
<dbReference type="UniPathway" id="UPA00378"/>
<dbReference type="SUPFAM" id="SSF53448">
    <property type="entry name" value="Nucleotide-diphospho-sugar transferases"/>
    <property type="match status" value="1"/>
</dbReference>
<keyword evidence="13" id="KW-1185">Reference proteome</keyword>
<dbReference type="PANTHER" id="PTHR31392:SF1">
    <property type="entry name" value="ALPHA-1,3-MANNOSYLTRANSFERASE MNN1-RELATED"/>
    <property type="match status" value="1"/>
</dbReference>
<evidence type="ECO:0000256" key="11">
    <source>
        <dbReference type="ARBA" id="ARBA00023180"/>
    </source>
</evidence>
<evidence type="ECO:0000313" key="12">
    <source>
        <dbReference type="EMBL" id="EGW31032.1"/>
    </source>
</evidence>
<dbReference type="Pfam" id="PF11051">
    <property type="entry name" value="Mannosyl_trans3"/>
    <property type="match status" value="1"/>
</dbReference>
<evidence type="ECO:0000256" key="2">
    <source>
        <dbReference type="ARBA" id="ARBA00004922"/>
    </source>
</evidence>
<keyword evidence="4" id="KW-0328">Glycosyltransferase</keyword>
<dbReference type="GO" id="GO:0000139">
    <property type="term" value="C:Golgi membrane"/>
    <property type="evidence" value="ECO:0007669"/>
    <property type="project" value="UniProtKB-SubCell"/>
</dbReference>
<dbReference type="PANTHER" id="PTHR31392">
    <property type="entry name" value="ALPHA-1,3-MANNOSYLTRANSFERASE MNN1-RELATED"/>
    <property type="match status" value="1"/>
</dbReference>
<evidence type="ECO:0000256" key="1">
    <source>
        <dbReference type="ARBA" id="ARBA00004323"/>
    </source>
</evidence>
<dbReference type="EMBL" id="GL996504">
    <property type="protein sequence ID" value="EGW31032.1"/>
    <property type="molecule type" value="Genomic_DNA"/>
</dbReference>
<organism evidence="13">
    <name type="scientific">Spathaspora passalidarum (strain NRRL Y-27907 / 11-Y1)</name>
    <dbReference type="NCBI Taxonomy" id="619300"/>
    <lineage>
        <taxon>Eukaryota</taxon>
        <taxon>Fungi</taxon>
        <taxon>Dikarya</taxon>
        <taxon>Ascomycota</taxon>
        <taxon>Saccharomycotina</taxon>
        <taxon>Pichiomycetes</taxon>
        <taxon>Debaryomycetaceae</taxon>
        <taxon>Spathaspora</taxon>
    </lineage>
</organism>
<evidence type="ECO:0008006" key="14">
    <source>
        <dbReference type="Google" id="ProtNLM"/>
    </source>
</evidence>
<reference evidence="12 13" key="1">
    <citation type="journal article" date="2011" name="Proc. Natl. Acad. Sci. U.S.A.">
        <title>Comparative genomics of xylose-fermenting fungi for enhanced biofuel production.</title>
        <authorList>
            <person name="Wohlbach D.J."/>
            <person name="Kuo A."/>
            <person name="Sato T.K."/>
            <person name="Potts K.M."/>
            <person name="Salamov A.A."/>
            <person name="LaButti K.M."/>
            <person name="Sun H."/>
            <person name="Clum A."/>
            <person name="Pangilinan J.L."/>
            <person name="Lindquist E.A."/>
            <person name="Lucas S."/>
            <person name="Lapidus A."/>
            <person name="Jin M."/>
            <person name="Gunawan C."/>
            <person name="Balan V."/>
            <person name="Dale B.E."/>
            <person name="Jeffries T.W."/>
            <person name="Zinkel R."/>
            <person name="Barry K.W."/>
            <person name="Grigoriev I.V."/>
            <person name="Gasch A.P."/>
        </authorList>
    </citation>
    <scope>NUCLEOTIDE SEQUENCE [LARGE SCALE GENOMIC DNA]</scope>
    <source>
        <strain evidence="13">NRRL Y-27907 / 11-Y1</strain>
    </source>
</reference>
<dbReference type="KEGG" id="spaa:SPAPADRAFT_52215"/>
<gene>
    <name evidence="12" type="ORF">SPAPADRAFT_52215</name>
</gene>
<dbReference type="HOGENOM" id="CLU_015387_0_0_1"/>
<evidence type="ECO:0000256" key="9">
    <source>
        <dbReference type="ARBA" id="ARBA00023034"/>
    </source>
</evidence>
<evidence type="ECO:0000256" key="8">
    <source>
        <dbReference type="ARBA" id="ARBA00022989"/>
    </source>
</evidence>
<dbReference type="AlphaFoldDB" id="G3AS73"/>
<evidence type="ECO:0000256" key="6">
    <source>
        <dbReference type="ARBA" id="ARBA00022692"/>
    </source>
</evidence>
<dbReference type="Proteomes" id="UP000000709">
    <property type="component" value="Unassembled WGS sequence"/>
</dbReference>
<keyword evidence="9" id="KW-0333">Golgi apparatus</keyword>
<keyword evidence="10" id="KW-0472">Membrane</keyword>
<keyword evidence="5" id="KW-0808">Transferase</keyword>
<dbReference type="GO" id="GO:0006493">
    <property type="term" value="P:protein O-linked glycosylation"/>
    <property type="evidence" value="ECO:0007669"/>
    <property type="project" value="TreeGrafter"/>
</dbReference>
<dbReference type="InterPro" id="IPR029044">
    <property type="entry name" value="Nucleotide-diphossugar_trans"/>
</dbReference>
<evidence type="ECO:0000256" key="3">
    <source>
        <dbReference type="ARBA" id="ARBA00009105"/>
    </source>
</evidence>
<sequence>MAYEELESIYLKSHDADDADSTQLSIDSALIETNNLVEEPAIQLLQQEMIEMDTREVDLHASIYDQIFANHEMESVFANLDFDQRCQLYFNNLYVKNNNWFLDPHQQMKPDHKSAQFREYRQKNYENFKAEFDRKKDKPKEPNQYDKKLEDFIKDKFNGFKSEEDDEFPQKLVEYFTTVRVFNKCFVTNEDPDQISKVNSFIDYQRQILDRESDRYPFEHTDPEKLSVAKHIEPSAFEHRVYPWMTFEYPVYEHWTGAMVHEPPDAQSLNPQAYKSKSTSKSSSNFIKQFKNRLNGRGIVLTLPDHHTHGVVSMIRLLRALKNRLPIQIVNFEDLALENKKQIVAAARDDIETLPMSYQKVAEYLGDDYFNHNEGGLPKQEVWFVSVHNAINKNYRDKFTRFGNKFLAAFFNSFEEFMLVDDDAAMLKSPEFFFNLKSYQEKGAVMYRDRTTGSSGKRTFFKKLGPSLVDAAMFDIPIITEYTLDREFFKGTTYYIEAGLVMMNRKLHFDSILVTLQTYFFDQIRKKVYGDKELFWLGMALNGDEKYHINGMAAAAAGVITDPKDRLRKNGEEHYSLELCSAHPAHISDEDEHTLLWINSGLSVCHHSSGVDYEMESKVGTKFKFVPQTVEAFKEFFTSPLIIKHAIIAAYDGGWHHNIEDEPSRGWQSTKYCHKYMWCSFSSIGGKKKDGSSNYLEGKVITFEEHETALFKYYADTYLALE</sequence>
<dbReference type="GeneID" id="18871643"/>
<proteinExistence type="inferred from homology"/>
<dbReference type="InParanoid" id="G3AS73"/>